<name>A0AAE0DFW2_9LECA</name>
<gene>
    <name evidence="2" type="ORF">OEA41_010807</name>
</gene>
<dbReference type="Proteomes" id="UP001276659">
    <property type="component" value="Unassembled WGS sequence"/>
</dbReference>
<proteinExistence type="predicted"/>
<reference evidence="2" key="1">
    <citation type="submission" date="2022-11" db="EMBL/GenBank/DDBJ databases">
        <title>Chromosomal genome sequence assembly and mating type (MAT) locus characterization of the leprose asexual lichenized fungus Lepraria neglecta (Nyl.) Erichsen.</title>
        <authorList>
            <person name="Allen J.L."/>
            <person name="Pfeffer B."/>
        </authorList>
    </citation>
    <scope>NUCLEOTIDE SEQUENCE</scope>
    <source>
        <strain evidence="2">Allen 5258</strain>
    </source>
</reference>
<evidence type="ECO:0000313" key="2">
    <source>
        <dbReference type="EMBL" id="KAK3167680.1"/>
    </source>
</evidence>
<protein>
    <recommendedName>
        <fullName evidence="1">GPI inositol-deacylase winged helix domain-containing protein</fullName>
    </recommendedName>
</protein>
<evidence type="ECO:0000313" key="3">
    <source>
        <dbReference type="Proteomes" id="UP001276659"/>
    </source>
</evidence>
<evidence type="ECO:0000259" key="1">
    <source>
        <dbReference type="Pfam" id="PF22939"/>
    </source>
</evidence>
<dbReference type="InterPro" id="IPR054471">
    <property type="entry name" value="GPIID_WHD"/>
</dbReference>
<feature type="domain" description="GPI inositol-deacylase winged helix" evidence="1">
    <location>
        <begin position="182"/>
        <end position="254"/>
    </location>
</feature>
<keyword evidence="3" id="KW-1185">Reference proteome</keyword>
<organism evidence="2 3">
    <name type="scientific">Lepraria neglecta</name>
    <dbReference type="NCBI Taxonomy" id="209136"/>
    <lineage>
        <taxon>Eukaryota</taxon>
        <taxon>Fungi</taxon>
        <taxon>Dikarya</taxon>
        <taxon>Ascomycota</taxon>
        <taxon>Pezizomycotina</taxon>
        <taxon>Lecanoromycetes</taxon>
        <taxon>OSLEUM clade</taxon>
        <taxon>Lecanoromycetidae</taxon>
        <taxon>Lecanorales</taxon>
        <taxon>Lecanorineae</taxon>
        <taxon>Stereocaulaceae</taxon>
        <taxon>Lepraria</taxon>
    </lineage>
</organism>
<dbReference type="PANTHER" id="PTHR10039:SF15">
    <property type="entry name" value="NACHT DOMAIN-CONTAINING PROTEIN"/>
    <property type="match status" value="1"/>
</dbReference>
<dbReference type="PANTHER" id="PTHR10039">
    <property type="entry name" value="AMELOGENIN"/>
    <property type="match status" value="1"/>
</dbReference>
<comment type="caution">
    <text evidence="2">The sequence shown here is derived from an EMBL/GenBank/DDBJ whole genome shotgun (WGS) entry which is preliminary data.</text>
</comment>
<accession>A0AAE0DFW2</accession>
<sequence>MDPVTAVGLAASILQIINTTAQTIQYLNDVLVDAIDECPKSNETRDTVLITLENLLGSPNTHLIRTSRHITGIETCFTDVVYLEIRASHADIRKYLETRIPKESRLARHISKNAVLQESIVSTIIDKAEGMFLMAQLRLQSLAKKNNKREIRLALNKLPGNLDTIYDEAMKRTHAQERDDVQLAKKILMWISCAIRPFTVLEIRHALVIEPDTRELDETVPDEDIVISVCAGLVTIDQETDDIRLVHYTTQEYLERLRGEYFLLEIA</sequence>
<dbReference type="EMBL" id="JASNWA010000011">
    <property type="protein sequence ID" value="KAK3167680.1"/>
    <property type="molecule type" value="Genomic_DNA"/>
</dbReference>
<dbReference type="Pfam" id="PF22939">
    <property type="entry name" value="WHD_GPIID"/>
    <property type="match status" value="1"/>
</dbReference>
<dbReference type="AlphaFoldDB" id="A0AAE0DFW2"/>